<dbReference type="Proteomes" id="UP000008210">
    <property type="component" value="Chromosome 2"/>
</dbReference>
<evidence type="ECO:0000313" key="2">
    <source>
        <dbReference type="Proteomes" id="UP000008210"/>
    </source>
</evidence>
<keyword evidence="2" id="KW-1185">Reference proteome</keyword>
<organism evidence="1 2">
    <name type="scientific">Cupriavidus necator (strain ATCC 17699 / DSM 428 / KCTC 22496 / NCIMB 10442 / H16 / Stanier 337)</name>
    <name type="common">Ralstonia eutropha</name>
    <dbReference type="NCBI Taxonomy" id="381666"/>
    <lineage>
        <taxon>Bacteria</taxon>
        <taxon>Pseudomonadati</taxon>
        <taxon>Pseudomonadota</taxon>
        <taxon>Betaproteobacteria</taxon>
        <taxon>Burkholderiales</taxon>
        <taxon>Burkholderiaceae</taxon>
        <taxon>Cupriavidus</taxon>
    </lineage>
</organism>
<sequence>MTRVIDCRSPYISRRVKTVVTHTYAGNYMNHFLSLIPACPDVAANTNGIEVESDIVLTAIVQSMEPCRTRLHATGHFQSMCEGAPMPATWLSRMRLSWDGCCGECVSSLHDAMRSKQERTSVSVYPYYLVNEQRGSASHRHRKGT</sequence>
<reference evidence="1 2" key="1">
    <citation type="journal article" date="2006" name="Nat. Biotechnol.">
        <title>Genome sequence of the bioplastic-producing 'Knallgas' bacterium Ralstonia eutropha H16.</title>
        <authorList>
            <person name="Pohlmann A."/>
            <person name="Fricke W.F."/>
            <person name="Reinecke F."/>
            <person name="Kusian B."/>
            <person name="Liesegang H."/>
            <person name="Cramm R."/>
            <person name="Eitinger T."/>
            <person name="Ewering C."/>
            <person name="Potter M."/>
            <person name="Schwartz E."/>
            <person name="Strittmatter A."/>
            <person name="Voss I."/>
            <person name="Gottschalk G."/>
            <person name="Steinbuechel A."/>
            <person name="Friedrich B."/>
            <person name="Bowien B."/>
        </authorList>
    </citation>
    <scope>NUCLEOTIDE SEQUENCE [LARGE SCALE GENOMIC DNA]</scope>
    <source>
        <strain evidence="2">ATCC 17699 / DSM 428 / KCTC 22496 / NCIMB 10442 / H16 / Stanier 337</strain>
    </source>
</reference>
<accession>Q0K583</accession>
<dbReference type="EMBL" id="AM260480">
    <property type="protein sequence ID" value="CAJ94841.1"/>
    <property type="molecule type" value="Genomic_DNA"/>
</dbReference>
<dbReference type="HOGENOM" id="CLU_1783649_0_0_4"/>
<proteinExistence type="predicted"/>
<dbReference type="AlphaFoldDB" id="Q0K583"/>
<name>Q0K583_CUPNH</name>
<gene>
    <name evidence="1" type="ordered locus">H16_B0035</name>
</gene>
<protein>
    <submittedName>
        <fullName evidence="1">Uncharacterized protein</fullName>
    </submittedName>
</protein>
<dbReference type="KEGG" id="reh:H16_B0035"/>
<evidence type="ECO:0000313" key="1">
    <source>
        <dbReference type="EMBL" id="CAJ94841.1"/>
    </source>
</evidence>
<dbReference type="STRING" id="381666.H16_B0035"/>